<gene>
    <name evidence="1" type="ORF">BPAG_LOCUS9198</name>
</gene>
<sequence>MRSYSYGSSLNRSECQPLCHFIQNRISLEEITIDLAVDSIELAENGHGPPVKAKLVISEPRRILSQMQMLNSSSVFYRDLLEIKCDSSI</sequence>
<name>A0A0N4TLH4_BRUPA</name>
<organism evidence="3">
    <name type="scientific">Brugia pahangi</name>
    <name type="common">Filarial nematode worm</name>
    <dbReference type="NCBI Taxonomy" id="6280"/>
    <lineage>
        <taxon>Eukaryota</taxon>
        <taxon>Metazoa</taxon>
        <taxon>Ecdysozoa</taxon>
        <taxon>Nematoda</taxon>
        <taxon>Chromadorea</taxon>
        <taxon>Rhabditida</taxon>
        <taxon>Spirurina</taxon>
        <taxon>Spiruromorpha</taxon>
        <taxon>Filarioidea</taxon>
        <taxon>Onchocercidae</taxon>
        <taxon>Brugia</taxon>
    </lineage>
</organism>
<proteinExistence type="predicted"/>
<evidence type="ECO:0000313" key="1">
    <source>
        <dbReference type="EMBL" id="VDN90384.1"/>
    </source>
</evidence>
<reference evidence="3" key="1">
    <citation type="submission" date="2017-02" db="UniProtKB">
        <authorList>
            <consortium name="WormBaseParasite"/>
        </authorList>
    </citation>
    <scope>IDENTIFICATION</scope>
</reference>
<accession>A0A0N4TLH4</accession>
<dbReference type="WBParaSite" id="BPAG_0000923601-mRNA-1">
    <property type="protein sequence ID" value="BPAG_0000923601-mRNA-1"/>
    <property type="gene ID" value="BPAG_0000923601"/>
</dbReference>
<reference evidence="1 2" key="2">
    <citation type="submission" date="2018-11" db="EMBL/GenBank/DDBJ databases">
        <authorList>
            <consortium name="Pathogen Informatics"/>
        </authorList>
    </citation>
    <scope>NUCLEOTIDE SEQUENCE [LARGE SCALE GENOMIC DNA]</scope>
</reference>
<keyword evidence="2" id="KW-1185">Reference proteome</keyword>
<evidence type="ECO:0000313" key="2">
    <source>
        <dbReference type="Proteomes" id="UP000278627"/>
    </source>
</evidence>
<protein>
    <submittedName>
        <fullName evidence="1 3">Uncharacterized protein</fullName>
    </submittedName>
</protein>
<dbReference type="EMBL" id="UZAD01013149">
    <property type="protein sequence ID" value="VDN90384.1"/>
    <property type="molecule type" value="Genomic_DNA"/>
</dbReference>
<dbReference type="AlphaFoldDB" id="A0A0N4TLH4"/>
<evidence type="ECO:0000313" key="3">
    <source>
        <dbReference type="WBParaSite" id="BPAG_0000923601-mRNA-1"/>
    </source>
</evidence>
<dbReference type="Proteomes" id="UP000278627">
    <property type="component" value="Unassembled WGS sequence"/>
</dbReference>